<protein>
    <recommendedName>
        <fullName evidence="8">Cytochrome P450</fullName>
    </recommendedName>
</protein>
<keyword evidence="3 4" id="KW-0408">Iron</keyword>
<dbReference type="CDD" id="cd11060">
    <property type="entry name" value="CYP57A1-like"/>
    <property type="match status" value="1"/>
</dbReference>
<dbReference type="InterPro" id="IPR050121">
    <property type="entry name" value="Cytochrome_P450_monoxygenase"/>
</dbReference>
<evidence type="ECO:0000256" key="1">
    <source>
        <dbReference type="ARBA" id="ARBA00001971"/>
    </source>
</evidence>
<dbReference type="Proteomes" id="UP000664132">
    <property type="component" value="Unassembled WGS sequence"/>
</dbReference>
<evidence type="ECO:0000313" key="7">
    <source>
        <dbReference type="Proteomes" id="UP000664132"/>
    </source>
</evidence>
<comment type="caution">
    <text evidence="6">The sequence shown here is derived from an EMBL/GenBank/DDBJ whole genome shotgun (WGS) entry which is preliminary data.</text>
</comment>
<dbReference type="PANTHER" id="PTHR24305">
    <property type="entry name" value="CYTOCHROME P450"/>
    <property type="match status" value="1"/>
</dbReference>
<dbReference type="AlphaFoldDB" id="A0A8H7TJ94"/>
<dbReference type="Pfam" id="PF00067">
    <property type="entry name" value="p450"/>
    <property type="match status" value="1"/>
</dbReference>
<dbReference type="FunFam" id="1.10.630.10:FF:000050">
    <property type="entry name" value="Cytochrome P450 monooxygenase"/>
    <property type="match status" value="1"/>
</dbReference>
<dbReference type="GO" id="GO:0016705">
    <property type="term" value="F:oxidoreductase activity, acting on paired donors, with incorporation or reduction of molecular oxygen"/>
    <property type="evidence" value="ECO:0007669"/>
    <property type="project" value="InterPro"/>
</dbReference>
<feature type="binding site" description="axial binding residue" evidence="4">
    <location>
        <position position="444"/>
    </location>
    <ligand>
        <name>heme</name>
        <dbReference type="ChEBI" id="CHEBI:30413"/>
    </ligand>
    <ligandPart>
        <name>Fe</name>
        <dbReference type="ChEBI" id="CHEBI:18248"/>
    </ligandPart>
</feature>
<keyword evidence="4 5" id="KW-0349">Heme</keyword>
<keyword evidence="5" id="KW-0560">Oxidoreductase</keyword>
<evidence type="ECO:0008006" key="8">
    <source>
        <dbReference type="Google" id="ProtNLM"/>
    </source>
</evidence>
<reference evidence="6" key="1">
    <citation type="submission" date="2021-02" db="EMBL/GenBank/DDBJ databases">
        <title>Genome sequence Cadophora malorum strain M34.</title>
        <authorList>
            <person name="Stefanovic E."/>
            <person name="Vu D."/>
            <person name="Scully C."/>
            <person name="Dijksterhuis J."/>
            <person name="Roader J."/>
            <person name="Houbraken J."/>
        </authorList>
    </citation>
    <scope>NUCLEOTIDE SEQUENCE</scope>
    <source>
        <strain evidence="6">M34</strain>
    </source>
</reference>
<organism evidence="6 7">
    <name type="scientific">Cadophora malorum</name>
    <dbReference type="NCBI Taxonomy" id="108018"/>
    <lineage>
        <taxon>Eukaryota</taxon>
        <taxon>Fungi</taxon>
        <taxon>Dikarya</taxon>
        <taxon>Ascomycota</taxon>
        <taxon>Pezizomycotina</taxon>
        <taxon>Leotiomycetes</taxon>
        <taxon>Helotiales</taxon>
        <taxon>Ploettnerulaceae</taxon>
        <taxon>Cadophora</taxon>
    </lineage>
</organism>
<evidence type="ECO:0000256" key="5">
    <source>
        <dbReference type="RuleBase" id="RU000461"/>
    </source>
</evidence>
<dbReference type="InterPro" id="IPR002401">
    <property type="entry name" value="Cyt_P450_E_grp-I"/>
</dbReference>
<accession>A0A8H7TJ94</accession>
<dbReference type="InterPro" id="IPR017972">
    <property type="entry name" value="Cyt_P450_CS"/>
</dbReference>
<gene>
    <name evidence="6" type="ORF">IFR04_007108</name>
</gene>
<keyword evidence="2 4" id="KW-0479">Metal-binding</keyword>
<dbReference type="PRINTS" id="PR00463">
    <property type="entry name" value="EP450I"/>
</dbReference>
<evidence type="ECO:0000256" key="2">
    <source>
        <dbReference type="ARBA" id="ARBA00022723"/>
    </source>
</evidence>
<dbReference type="OrthoDB" id="3934656at2759"/>
<comment type="similarity">
    <text evidence="5">Belongs to the cytochrome P450 family.</text>
</comment>
<dbReference type="GO" id="GO:0020037">
    <property type="term" value="F:heme binding"/>
    <property type="evidence" value="ECO:0007669"/>
    <property type="project" value="InterPro"/>
</dbReference>
<evidence type="ECO:0000256" key="3">
    <source>
        <dbReference type="ARBA" id="ARBA00023004"/>
    </source>
</evidence>
<proteinExistence type="inferred from homology"/>
<dbReference type="PROSITE" id="PS00086">
    <property type="entry name" value="CYTOCHROME_P450"/>
    <property type="match status" value="1"/>
</dbReference>
<dbReference type="InterPro" id="IPR036396">
    <property type="entry name" value="Cyt_P450_sf"/>
</dbReference>
<dbReference type="GO" id="GO:0005506">
    <property type="term" value="F:iron ion binding"/>
    <property type="evidence" value="ECO:0007669"/>
    <property type="project" value="InterPro"/>
</dbReference>
<sequence>MALIIFLPLLILICLPLYYIVPAFLSPLRHVPGPFWARFTRLWKLIEIYGGHFEKTNVELHRKYGPIVRIAPDEYSIDDPEATKEIYGLGGNFVKSPWYIASGNPDPHATADLFTDLDPKRHAANRRKVAALYSMTNLVQMEPFVDECSALLVKRFKEFAQAGRQMDMGHWLQCYAFDVIGHISVAKRFGFLDAGEDISGMMSAIDDYLNYLTHVGVFSEFHSTLYGLLSHFTKEDTGMSAIGAFAQAQLSKRKFETSRSEKSSSNQGDFITKLLQLHEADPSKVDMKDVFSTLLTNIGAGSDTTSISLGSVIYHLCRYSYAMENLRKEIDDMEKSGSISNPVTFSQTQQMPYLQAVIKEALRMHPATGLPLGRVVPKGGKVIAGQMFSEGSVVGINSWVAHANTDVFGPDAAVFRPERWLESKEKSTMLDKYFFSFGMGSRTCIGKNISLLEMAKLIPQLVRNFDIELVNPDKEWKTTNKWFVKQGDFFCKVRLRSASIERPVVA</sequence>
<keyword evidence="5" id="KW-0503">Monooxygenase</keyword>
<dbReference type="PRINTS" id="PR00385">
    <property type="entry name" value="P450"/>
</dbReference>
<dbReference type="InterPro" id="IPR001128">
    <property type="entry name" value="Cyt_P450"/>
</dbReference>
<keyword evidence="7" id="KW-1185">Reference proteome</keyword>
<dbReference type="Gene3D" id="1.10.630.10">
    <property type="entry name" value="Cytochrome P450"/>
    <property type="match status" value="1"/>
</dbReference>
<evidence type="ECO:0000256" key="4">
    <source>
        <dbReference type="PIRSR" id="PIRSR602401-1"/>
    </source>
</evidence>
<dbReference type="SUPFAM" id="SSF48264">
    <property type="entry name" value="Cytochrome P450"/>
    <property type="match status" value="1"/>
</dbReference>
<dbReference type="PANTHER" id="PTHR24305:SF190">
    <property type="entry name" value="P450, PUTATIVE (EUROFUNG)-RELATED"/>
    <property type="match status" value="1"/>
</dbReference>
<comment type="cofactor">
    <cofactor evidence="1 4">
        <name>heme</name>
        <dbReference type="ChEBI" id="CHEBI:30413"/>
    </cofactor>
</comment>
<name>A0A8H7TJ94_9HELO</name>
<evidence type="ECO:0000313" key="6">
    <source>
        <dbReference type="EMBL" id="KAG4419798.1"/>
    </source>
</evidence>
<dbReference type="EMBL" id="JAFJYH010000098">
    <property type="protein sequence ID" value="KAG4419798.1"/>
    <property type="molecule type" value="Genomic_DNA"/>
</dbReference>
<dbReference type="GO" id="GO:0004497">
    <property type="term" value="F:monooxygenase activity"/>
    <property type="evidence" value="ECO:0007669"/>
    <property type="project" value="UniProtKB-KW"/>
</dbReference>